<dbReference type="PATRIC" id="fig|1450449.3.peg.581"/>
<dbReference type="AlphaFoldDB" id="A0A011MK71"/>
<evidence type="ECO:0000313" key="2">
    <source>
        <dbReference type="Proteomes" id="UP000054123"/>
    </source>
</evidence>
<name>A0A011MK71_9PAST</name>
<dbReference type="Proteomes" id="UP000054123">
    <property type="component" value="Unassembled WGS sequence"/>
</dbReference>
<keyword evidence="2" id="KW-1185">Reference proteome</keyword>
<reference evidence="1 2" key="1">
    <citation type="journal article" date="2014" name="Genome Announc.">
        <title>Genome Sequence of a Presumptive Mannheimia haemolytica Strain with an A1/A6-Cross-Reactive Serotype from a White-Tailed Deer (Odocoileus virginianus).</title>
        <authorList>
            <person name="Lawrence P.K."/>
            <person name="Bey R.F."/>
            <person name="Wiener B."/>
            <person name="Kittichotirat W."/>
            <person name="Bumgarner R.E."/>
        </authorList>
    </citation>
    <scope>NUCLEOTIDE SEQUENCE [LARGE SCALE GENOMIC DNA]</scope>
    <source>
        <strain evidence="1 2">PKL10</strain>
    </source>
</reference>
<proteinExistence type="predicted"/>
<comment type="caution">
    <text evidence="1">The sequence shown here is derived from an EMBL/GenBank/DDBJ whole genome shotgun (WGS) entry which is preliminary data.</text>
</comment>
<gene>
    <name evidence="1" type="ORF">AK33_03060</name>
</gene>
<sequence>MAIDFQRSDTSGHFSAKFCDKRLRLNVGFANGSKGASVASKKQPLV</sequence>
<protein>
    <submittedName>
        <fullName evidence="1">Uncharacterized protein</fullName>
    </submittedName>
</protein>
<organism evidence="1 2">
    <name type="scientific">Mannheimia granulomatis</name>
    <dbReference type="NCBI Taxonomy" id="85402"/>
    <lineage>
        <taxon>Bacteria</taxon>
        <taxon>Pseudomonadati</taxon>
        <taxon>Pseudomonadota</taxon>
        <taxon>Gammaproteobacteria</taxon>
        <taxon>Pasteurellales</taxon>
        <taxon>Pasteurellaceae</taxon>
        <taxon>Mannheimia</taxon>
    </lineage>
</organism>
<dbReference type="EMBL" id="JANJ01000002">
    <property type="protein sequence ID" value="EXI62881.1"/>
    <property type="molecule type" value="Genomic_DNA"/>
</dbReference>
<accession>A0A011MK71</accession>
<evidence type="ECO:0000313" key="1">
    <source>
        <dbReference type="EMBL" id="EXI62881.1"/>
    </source>
</evidence>